<dbReference type="SUPFAM" id="SSF53448">
    <property type="entry name" value="Nucleotide-diphospho-sugar transferases"/>
    <property type="match status" value="1"/>
</dbReference>
<evidence type="ECO:0000259" key="1">
    <source>
        <dbReference type="Pfam" id="PF00535"/>
    </source>
</evidence>
<dbReference type="GO" id="GO:0016758">
    <property type="term" value="F:hexosyltransferase activity"/>
    <property type="evidence" value="ECO:0007669"/>
    <property type="project" value="UniProtKB-ARBA"/>
</dbReference>
<dbReference type="RefSeq" id="WP_047914594.1">
    <property type="nucleotide sequence ID" value="NZ_LN774769.1"/>
</dbReference>
<accession>A0A0D6DU99</accession>
<dbReference type="InterPro" id="IPR029044">
    <property type="entry name" value="Nucleotide-diphossugar_trans"/>
</dbReference>
<dbReference type="AlphaFoldDB" id="A0A0D6DU99"/>
<dbReference type="InterPro" id="IPR001173">
    <property type="entry name" value="Glyco_trans_2-like"/>
</dbReference>
<evidence type="ECO:0000313" key="3">
    <source>
        <dbReference type="Proteomes" id="UP000033166"/>
    </source>
</evidence>
<dbReference type="KEGG" id="lpk:LACPI_0096"/>
<dbReference type="CDD" id="cd00761">
    <property type="entry name" value="Glyco_tranf_GTA_type"/>
    <property type="match status" value="1"/>
</dbReference>
<organism evidence="2 3">
    <name type="scientific">Pseudolactococcus piscium MKFS47</name>
    <dbReference type="NCBI Taxonomy" id="297352"/>
    <lineage>
        <taxon>Bacteria</taxon>
        <taxon>Bacillati</taxon>
        <taxon>Bacillota</taxon>
        <taxon>Bacilli</taxon>
        <taxon>Lactobacillales</taxon>
        <taxon>Streptococcaceae</taxon>
        <taxon>Pseudolactococcus</taxon>
    </lineage>
</organism>
<dbReference type="Gene3D" id="3.90.550.10">
    <property type="entry name" value="Spore Coat Polysaccharide Biosynthesis Protein SpsA, Chain A"/>
    <property type="match status" value="1"/>
</dbReference>
<proteinExistence type="predicted"/>
<keyword evidence="2" id="KW-0808">Transferase</keyword>
<dbReference type="Proteomes" id="UP000033166">
    <property type="component" value="Chromosome I"/>
</dbReference>
<dbReference type="PANTHER" id="PTHR22916:SF3">
    <property type="entry name" value="UDP-GLCNAC:BETAGAL BETA-1,3-N-ACETYLGLUCOSAMINYLTRANSFERASE-LIKE PROTEIN 1"/>
    <property type="match status" value="1"/>
</dbReference>
<dbReference type="EMBL" id="LN774769">
    <property type="protein sequence ID" value="CEN27296.1"/>
    <property type="molecule type" value="Genomic_DNA"/>
</dbReference>
<evidence type="ECO:0000313" key="2">
    <source>
        <dbReference type="EMBL" id="CEN27296.1"/>
    </source>
</evidence>
<protein>
    <submittedName>
        <fullName evidence="2">Putative glycosyltransferase involved in biofilm formation</fullName>
    </submittedName>
</protein>
<dbReference type="STRING" id="1364.LP2241_10087"/>
<name>A0A0D6DU99_9LACT</name>
<dbReference type="Pfam" id="PF00535">
    <property type="entry name" value="Glycos_transf_2"/>
    <property type="match status" value="1"/>
</dbReference>
<gene>
    <name evidence="2" type="ORF">LACPI_0096</name>
</gene>
<dbReference type="PANTHER" id="PTHR22916">
    <property type="entry name" value="GLYCOSYLTRANSFERASE"/>
    <property type="match status" value="1"/>
</dbReference>
<sequence>MKVKNLDGFKKEPIISVIVPVYNSESYLKDCLDSIIEQTYKNLEIILIDDGSIDDSLSIIQMYAKNDSRIMYDSIKNSGPGFARNKGLDKFTGDFVFFVDADDVLCKDLFELLIKNVSSPSDVAMCKFSKDMKYFGNGDKQIVYQSGSFTDNVKQMYSPGFSSSGPCAKLYGRAIFSTLRFPNIAMYEDAAISLQVLSLAKNVTFFDYIGYYYRFNPESITNTKVSERNFCIFKKTEIVLDFIKKEHPEATKLVHTICLNDNEYVMMESTRIKTDLSKKLFNALFIQNKALVKNLGLRKMLYLNKTALYLLLKMMSKVYYNDYLRMTFKKILGV</sequence>
<feature type="domain" description="Glycosyltransferase 2-like" evidence="1">
    <location>
        <begin position="16"/>
        <end position="176"/>
    </location>
</feature>
<dbReference type="HOGENOM" id="CLU_025996_25_1_9"/>
<reference evidence="3" key="1">
    <citation type="submission" date="2015-01" db="EMBL/GenBank/DDBJ databases">
        <authorList>
            <person name="Andreevskaya M."/>
        </authorList>
    </citation>
    <scope>NUCLEOTIDE SEQUENCE [LARGE SCALE GENOMIC DNA]</scope>
    <source>
        <strain evidence="3">MKFS47</strain>
    </source>
</reference>